<feature type="region of interest" description="Disordered" evidence="1">
    <location>
        <begin position="1"/>
        <end position="29"/>
    </location>
</feature>
<dbReference type="EMBL" id="CM009290">
    <property type="protein sequence ID" value="PNT60385.1"/>
    <property type="molecule type" value="Genomic_DNA"/>
</dbReference>
<dbReference type="AlphaFoldDB" id="A0A2K2CEE2"/>
<evidence type="ECO:0000313" key="3">
    <source>
        <dbReference type="Proteomes" id="UP000006729"/>
    </source>
</evidence>
<accession>A0A2K2CEE2</accession>
<reference evidence="2 3" key="1">
    <citation type="journal article" date="2006" name="Science">
        <title>The genome of black cottonwood, Populus trichocarpa (Torr. &amp; Gray).</title>
        <authorList>
            <person name="Tuskan G.A."/>
            <person name="Difazio S."/>
            <person name="Jansson S."/>
            <person name="Bohlmann J."/>
            <person name="Grigoriev I."/>
            <person name="Hellsten U."/>
            <person name="Putnam N."/>
            <person name="Ralph S."/>
            <person name="Rombauts S."/>
            <person name="Salamov A."/>
            <person name="Schein J."/>
            <person name="Sterck L."/>
            <person name="Aerts A."/>
            <person name="Bhalerao R.R."/>
            <person name="Bhalerao R.P."/>
            <person name="Blaudez D."/>
            <person name="Boerjan W."/>
            <person name="Brun A."/>
            <person name="Brunner A."/>
            <person name="Busov V."/>
            <person name="Campbell M."/>
            <person name="Carlson J."/>
            <person name="Chalot M."/>
            <person name="Chapman J."/>
            <person name="Chen G.L."/>
            <person name="Cooper D."/>
            <person name="Coutinho P.M."/>
            <person name="Couturier J."/>
            <person name="Covert S."/>
            <person name="Cronk Q."/>
            <person name="Cunningham R."/>
            <person name="Davis J."/>
            <person name="Degroeve S."/>
            <person name="Dejardin A."/>
            <person name="Depamphilis C."/>
            <person name="Detter J."/>
            <person name="Dirks B."/>
            <person name="Dubchak I."/>
            <person name="Duplessis S."/>
            <person name="Ehlting J."/>
            <person name="Ellis B."/>
            <person name="Gendler K."/>
            <person name="Goodstein D."/>
            <person name="Gribskov M."/>
            <person name="Grimwood J."/>
            <person name="Groover A."/>
            <person name="Gunter L."/>
            <person name="Hamberger B."/>
            <person name="Heinze B."/>
            <person name="Helariutta Y."/>
            <person name="Henrissat B."/>
            <person name="Holligan D."/>
            <person name="Holt R."/>
            <person name="Huang W."/>
            <person name="Islam-Faridi N."/>
            <person name="Jones S."/>
            <person name="Jones-Rhoades M."/>
            <person name="Jorgensen R."/>
            <person name="Joshi C."/>
            <person name="Kangasjarvi J."/>
            <person name="Karlsson J."/>
            <person name="Kelleher C."/>
            <person name="Kirkpatrick R."/>
            <person name="Kirst M."/>
            <person name="Kohler A."/>
            <person name="Kalluri U."/>
            <person name="Larimer F."/>
            <person name="Leebens-Mack J."/>
            <person name="Leple J.C."/>
            <person name="Locascio P."/>
            <person name="Lou Y."/>
            <person name="Lucas S."/>
            <person name="Martin F."/>
            <person name="Montanini B."/>
            <person name="Napoli C."/>
            <person name="Nelson D.R."/>
            <person name="Nelson C."/>
            <person name="Nieminen K."/>
            <person name="Nilsson O."/>
            <person name="Pereda V."/>
            <person name="Peter G."/>
            <person name="Philippe R."/>
            <person name="Pilate G."/>
            <person name="Poliakov A."/>
            <person name="Razumovskaya J."/>
            <person name="Richardson P."/>
            <person name="Rinaldi C."/>
            <person name="Ritland K."/>
            <person name="Rouze P."/>
            <person name="Ryaboy D."/>
            <person name="Schmutz J."/>
            <person name="Schrader J."/>
            <person name="Segerman B."/>
            <person name="Shin H."/>
            <person name="Siddiqui A."/>
            <person name="Sterky F."/>
            <person name="Terry A."/>
            <person name="Tsai C.J."/>
            <person name="Uberbacher E."/>
            <person name="Unneberg P."/>
            <person name="Vahala J."/>
            <person name="Wall K."/>
            <person name="Wessler S."/>
            <person name="Yang G."/>
            <person name="Yin T."/>
            <person name="Douglas C."/>
            <person name="Marra M."/>
            <person name="Sandberg G."/>
            <person name="Van de Peer Y."/>
            <person name="Rokhsar D."/>
        </authorList>
    </citation>
    <scope>NUCLEOTIDE SEQUENCE [LARGE SCALE GENOMIC DNA]</scope>
    <source>
        <strain evidence="3">cv. Nisqually</strain>
    </source>
</reference>
<dbReference type="Proteomes" id="UP000006729">
    <property type="component" value="Chromosome 1"/>
</dbReference>
<feature type="compositionally biased region" description="Polar residues" evidence="1">
    <location>
        <begin position="1"/>
        <end position="10"/>
    </location>
</feature>
<evidence type="ECO:0000256" key="1">
    <source>
        <dbReference type="SAM" id="MobiDB-lite"/>
    </source>
</evidence>
<dbReference type="InParanoid" id="A0A2K2CEE2"/>
<organism evidence="2 3">
    <name type="scientific">Populus trichocarpa</name>
    <name type="common">Western balsam poplar</name>
    <name type="synonym">Populus balsamifera subsp. trichocarpa</name>
    <dbReference type="NCBI Taxonomy" id="3694"/>
    <lineage>
        <taxon>Eukaryota</taxon>
        <taxon>Viridiplantae</taxon>
        <taxon>Streptophyta</taxon>
        <taxon>Embryophyta</taxon>
        <taxon>Tracheophyta</taxon>
        <taxon>Spermatophyta</taxon>
        <taxon>Magnoliopsida</taxon>
        <taxon>eudicotyledons</taxon>
        <taxon>Gunneridae</taxon>
        <taxon>Pentapetalae</taxon>
        <taxon>rosids</taxon>
        <taxon>fabids</taxon>
        <taxon>Malpighiales</taxon>
        <taxon>Salicaceae</taxon>
        <taxon>Saliceae</taxon>
        <taxon>Populus</taxon>
    </lineage>
</organism>
<name>A0A2K2CEE2_POPTR</name>
<proteinExistence type="predicted"/>
<protein>
    <submittedName>
        <fullName evidence="2">Uncharacterized protein</fullName>
    </submittedName>
</protein>
<evidence type="ECO:0000313" key="2">
    <source>
        <dbReference type="EMBL" id="PNT60385.1"/>
    </source>
</evidence>
<gene>
    <name evidence="2" type="ORF">POPTR_001G470400</name>
</gene>
<keyword evidence="3" id="KW-1185">Reference proteome</keyword>
<sequence length="71" mass="8164">MVMCQTTQPLQEEGNQEGNFYKNSDFDAESDQSNGLNSIFNLFHEDCKDEQSNIDSFIGWQSLTLILKKKI</sequence>